<evidence type="ECO:0008006" key="4">
    <source>
        <dbReference type="Google" id="ProtNLM"/>
    </source>
</evidence>
<feature type="transmembrane region" description="Helical" evidence="1">
    <location>
        <begin position="12"/>
        <end position="31"/>
    </location>
</feature>
<feature type="transmembrane region" description="Helical" evidence="1">
    <location>
        <begin position="81"/>
        <end position="100"/>
    </location>
</feature>
<evidence type="ECO:0000256" key="1">
    <source>
        <dbReference type="SAM" id="Phobius"/>
    </source>
</evidence>
<gene>
    <name evidence="2" type="ORF">JCM16418_3629</name>
</gene>
<dbReference type="PANTHER" id="PTHR33802:SF1">
    <property type="entry name" value="XK-RELATED PROTEIN"/>
    <property type="match status" value="1"/>
</dbReference>
<dbReference type="STRING" id="1236976.JCM16418_3629"/>
<dbReference type="PANTHER" id="PTHR33802">
    <property type="entry name" value="SI:CH211-161H7.5-RELATED"/>
    <property type="match status" value="1"/>
</dbReference>
<dbReference type="Proteomes" id="UP000019364">
    <property type="component" value="Unassembled WGS sequence"/>
</dbReference>
<keyword evidence="1" id="KW-0472">Membrane</keyword>
<dbReference type="Gene3D" id="1.20.1260.100">
    <property type="entry name" value="TspO/MBR protein"/>
    <property type="match status" value="1"/>
</dbReference>
<feature type="transmembrane region" description="Helical" evidence="1">
    <location>
        <begin position="177"/>
        <end position="195"/>
    </location>
</feature>
<sequence>MLRRNPYKWWNVLAFIAVLVINGLASTTILGGRQTGEISDMYPTLLTPAGYAFMIWGLIYLLLLGFIIYQSKRSSETRDSVLSIGPWFIISCLLNVGWLLLWQYLYIELSVVVMALLLISLIVLYLKTRRIHYPTLGEMWLVKLPFSLYLGWISVATIVNVGVALEKNNWDGFGLSDATWAIIMLIVGTVLAVLVSFPYRDSIYPLVFVWAYIAIAVKHQDTNNVFITALIAAGFLFIYLIWLFFIRNRDRD</sequence>
<feature type="transmembrane region" description="Helical" evidence="1">
    <location>
        <begin position="202"/>
        <end position="219"/>
    </location>
</feature>
<organism evidence="2 3">
    <name type="scientific">Paenibacillus pini JCM 16418</name>
    <dbReference type="NCBI Taxonomy" id="1236976"/>
    <lineage>
        <taxon>Bacteria</taxon>
        <taxon>Bacillati</taxon>
        <taxon>Bacillota</taxon>
        <taxon>Bacilli</taxon>
        <taxon>Bacillales</taxon>
        <taxon>Paenibacillaceae</taxon>
        <taxon>Paenibacillus</taxon>
    </lineage>
</organism>
<evidence type="ECO:0000313" key="3">
    <source>
        <dbReference type="Proteomes" id="UP000019364"/>
    </source>
</evidence>
<name>W7YXT8_9BACL</name>
<keyword evidence="3" id="KW-1185">Reference proteome</keyword>
<dbReference type="EMBL" id="BAVZ01000012">
    <property type="protein sequence ID" value="GAF09486.1"/>
    <property type="molecule type" value="Genomic_DNA"/>
</dbReference>
<comment type="caution">
    <text evidence="2">The sequence shown here is derived from an EMBL/GenBank/DDBJ whole genome shotgun (WGS) entry which is preliminary data.</text>
</comment>
<feature type="transmembrane region" description="Helical" evidence="1">
    <location>
        <begin position="146"/>
        <end position="165"/>
    </location>
</feature>
<protein>
    <recommendedName>
        <fullName evidence="4">Tryptophan-rich sensory protein</fullName>
    </recommendedName>
</protein>
<proteinExistence type="predicted"/>
<dbReference type="InterPro" id="IPR038330">
    <property type="entry name" value="TspO/MBR-related_sf"/>
</dbReference>
<feature type="transmembrane region" description="Helical" evidence="1">
    <location>
        <begin position="106"/>
        <end position="126"/>
    </location>
</feature>
<dbReference type="eggNOG" id="COG1030">
    <property type="taxonomic scope" value="Bacteria"/>
</dbReference>
<accession>W7YXT8</accession>
<dbReference type="OrthoDB" id="5189031at2"/>
<keyword evidence="1" id="KW-1133">Transmembrane helix</keyword>
<reference evidence="2 3" key="1">
    <citation type="journal article" date="2014" name="Genome Announc.">
        <title>Draft Genome Sequence of Paenibacillus pini JCM 16418T, Isolated from the Rhizosphere of Pine Tree.</title>
        <authorList>
            <person name="Yuki M."/>
            <person name="Oshima K."/>
            <person name="Suda W."/>
            <person name="Oshida Y."/>
            <person name="Kitamura K."/>
            <person name="Iida Y."/>
            <person name="Hattori M."/>
            <person name="Ohkuma M."/>
        </authorList>
    </citation>
    <scope>NUCLEOTIDE SEQUENCE [LARGE SCALE GENOMIC DNA]</scope>
    <source>
        <strain evidence="2 3">JCM 16418</strain>
    </source>
</reference>
<dbReference type="AlphaFoldDB" id="W7YXT8"/>
<evidence type="ECO:0000313" key="2">
    <source>
        <dbReference type="EMBL" id="GAF09486.1"/>
    </source>
</evidence>
<feature type="transmembrane region" description="Helical" evidence="1">
    <location>
        <begin position="51"/>
        <end position="69"/>
    </location>
</feature>
<dbReference type="RefSeq" id="WP_036651042.1">
    <property type="nucleotide sequence ID" value="NZ_BAVZ01000012.1"/>
</dbReference>
<feature type="transmembrane region" description="Helical" evidence="1">
    <location>
        <begin position="225"/>
        <end position="246"/>
    </location>
</feature>
<keyword evidence="1" id="KW-0812">Transmembrane</keyword>